<evidence type="ECO:0000313" key="2">
    <source>
        <dbReference type="Proteomes" id="UP000237441"/>
    </source>
</evidence>
<evidence type="ECO:0000313" key="1">
    <source>
        <dbReference type="EMBL" id="PQK14851.1"/>
    </source>
</evidence>
<dbReference type="EMBL" id="JRHA01000005">
    <property type="protein sequence ID" value="PQK14851.1"/>
    <property type="molecule type" value="Genomic_DNA"/>
</dbReference>
<dbReference type="Proteomes" id="UP000237441">
    <property type="component" value="Unassembled WGS sequence"/>
</dbReference>
<organism evidence="1 2">
    <name type="scientific">Beauveria bassiana</name>
    <name type="common">White muscardine disease fungus</name>
    <name type="synonym">Tritirachium shiotae</name>
    <dbReference type="NCBI Taxonomy" id="176275"/>
    <lineage>
        <taxon>Eukaryota</taxon>
        <taxon>Fungi</taxon>
        <taxon>Dikarya</taxon>
        <taxon>Ascomycota</taxon>
        <taxon>Pezizomycotina</taxon>
        <taxon>Sordariomycetes</taxon>
        <taxon>Hypocreomycetidae</taxon>
        <taxon>Hypocreales</taxon>
        <taxon>Cordycipitaceae</taxon>
        <taxon>Beauveria</taxon>
    </lineage>
</organism>
<proteinExistence type="predicted"/>
<name>A0A2S7YF81_BEABA</name>
<sequence>MASWWIQVATSEYTGQPRTIRLLGIWSVRKKETGQCSYLRGWADSGEALSCSECIEPHLGKLGFAINCRHETNTWTTRQSSRLHRGFQMARHHLHTFSPAAERRKGRTEVSHHQHLGTLV</sequence>
<comment type="caution">
    <text evidence="1">The sequence shown here is derived from an EMBL/GenBank/DDBJ whole genome shotgun (WGS) entry which is preliminary data.</text>
</comment>
<protein>
    <submittedName>
        <fullName evidence="1">Uncharacterized protein</fullName>
    </submittedName>
</protein>
<gene>
    <name evidence="1" type="ORF">BB8028_0005g03740</name>
</gene>
<accession>A0A2S7YF81</accession>
<dbReference type="AlphaFoldDB" id="A0A2S7YF81"/>
<reference evidence="1 2" key="1">
    <citation type="submission" date="2016-07" db="EMBL/GenBank/DDBJ databases">
        <title>Comparative genomics of the entomopathogenic fungus Beauveria bassiana.</title>
        <authorList>
            <person name="Valero Jimenez C.A."/>
            <person name="Zwaan B.J."/>
            <person name="Van Kan J.A."/>
            <person name="Takken W."/>
            <person name="Debets A.J."/>
            <person name="Schoustra S.E."/>
            <person name="Koenraadt C.J."/>
        </authorList>
    </citation>
    <scope>NUCLEOTIDE SEQUENCE [LARGE SCALE GENOMIC DNA]</scope>
    <source>
        <strain evidence="1 2">ARSEF 8028</strain>
    </source>
</reference>